<dbReference type="Proteomes" id="UP000008550">
    <property type="component" value="Chromosome"/>
</dbReference>
<accession>B0TBJ6</accession>
<evidence type="ECO:0000313" key="2">
    <source>
        <dbReference type="Proteomes" id="UP000008550"/>
    </source>
</evidence>
<dbReference type="KEGG" id="hmo:HM1_2680"/>
<protein>
    <submittedName>
        <fullName evidence="1">Uncharacterized protein</fullName>
    </submittedName>
</protein>
<sequence length="38" mass="4280">MLKDFRVNSVGYEMLGLNCRDRSDDIAFVAGNAIMEDI</sequence>
<dbReference type="HOGENOM" id="CLU_3328692_0_0_9"/>
<reference evidence="1 2" key="1">
    <citation type="journal article" date="2008" name="J. Bacteriol.">
        <title>The genome of Heliobacterium modesticaldum, a phototrophic representative of the Firmicutes containing the simplest photosynthetic apparatus.</title>
        <authorList>
            <person name="Sattley W.M."/>
            <person name="Madigan M.T."/>
            <person name="Swingley W.D."/>
            <person name="Cheung P.C."/>
            <person name="Clocksin K.M."/>
            <person name="Conrad A.L."/>
            <person name="Dejesa L.C."/>
            <person name="Honchak B.M."/>
            <person name="Jung D.O."/>
            <person name="Karbach L.E."/>
            <person name="Kurdoglu A."/>
            <person name="Lahiri S."/>
            <person name="Mastrian S.D."/>
            <person name="Page L.E."/>
            <person name="Taylor H.L."/>
            <person name="Wang Z.T."/>
            <person name="Raymond J."/>
            <person name="Chen M."/>
            <person name="Blankenship R.E."/>
            <person name="Touchman J.W."/>
        </authorList>
    </citation>
    <scope>NUCLEOTIDE SEQUENCE [LARGE SCALE GENOMIC DNA]</scope>
    <source>
        <strain evidence="2">ATCC 51547 / Ice1</strain>
    </source>
</reference>
<keyword evidence="2" id="KW-1185">Reference proteome</keyword>
<proteinExistence type="predicted"/>
<name>B0TBJ6_HELMI</name>
<evidence type="ECO:0000313" key="1">
    <source>
        <dbReference type="EMBL" id="ABZ85209.1"/>
    </source>
</evidence>
<dbReference type="STRING" id="498761.HM1_2680"/>
<organism evidence="1 2">
    <name type="scientific">Heliobacterium modesticaldum (strain ATCC 51547 / Ice1)</name>
    <dbReference type="NCBI Taxonomy" id="498761"/>
    <lineage>
        <taxon>Bacteria</taxon>
        <taxon>Bacillati</taxon>
        <taxon>Bacillota</taxon>
        <taxon>Clostridia</taxon>
        <taxon>Eubacteriales</taxon>
        <taxon>Heliobacteriaceae</taxon>
        <taxon>Heliomicrobium</taxon>
    </lineage>
</organism>
<dbReference type="AlphaFoldDB" id="B0TBJ6"/>
<gene>
    <name evidence="1" type="ORF">HM1_2680</name>
</gene>
<dbReference type="EMBL" id="CP000930">
    <property type="protein sequence ID" value="ABZ85209.1"/>
    <property type="molecule type" value="Genomic_DNA"/>
</dbReference>